<comment type="caution">
    <text evidence="1">The sequence shown here is derived from an EMBL/GenBank/DDBJ whole genome shotgun (WGS) entry which is preliminary data.</text>
</comment>
<dbReference type="RefSeq" id="WP_280883185.1">
    <property type="nucleotide sequence ID" value="NZ_JARXVH010000037.1"/>
</dbReference>
<sequence>MSPAGTRVRYEPRGHVSADRPEALNVMDSTPLCVRAIEQAALAPVDMPLAERREPARTGS</sequence>
<organism evidence="1 2">
    <name type="scientific">Streptomyces pseudovenezuelae</name>
    <dbReference type="NCBI Taxonomy" id="67350"/>
    <lineage>
        <taxon>Bacteria</taxon>
        <taxon>Bacillati</taxon>
        <taxon>Actinomycetota</taxon>
        <taxon>Actinomycetes</taxon>
        <taxon>Kitasatosporales</taxon>
        <taxon>Streptomycetaceae</taxon>
        <taxon>Streptomyces</taxon>
        <taxon>Streptomyces aurantiacus group</taxon>
    </lineage>
</organism>
<name>A0ABT6M386_9ACTN</name>
<protein>
    <submittedName>
        <fullName evidence="1">Uncharacterized protein</fullName>
    </submittedName>
</protein>
<evidence type="ECO:0000313" key="1">
    <source>
        <dbReference type="EMBL" id="MDH6222574.1"/>
    </source>
</evidence>
<dbReference type="EMBL" id="JARXVH010000037">
    <property type="protein sequence ID" value="MDH6222574.1"/>
    <property type="molecule type" value="Genomic_DNA"/>
</dbReference>
<keyword evidence="2" id="KW-1185">Reference proteome</keyword>
<accession>A0ABT6M386</accession>
<reference evidence="1 2" key="1">
    <citation type="submission" date="2023-04" db="EMBL/GenBank/DDBJ databases">
        <title>Forest soil microbial communities from Buena Vista Peninsula, Colon Province, Panama.</title>
        <authorList>
            <person name="Bouskill N."/>
        </authorList>
    </citation>
    <scope>NUCLEOTIDE SEQUENCE [LARGE SCALE GENOMIC DNA]</scope>
    <source>
        <strain evidence="1 2">GGS1</strain>
    </source>
</reference>
<gene>
    <name evidence="1" type="ORF">M2283_009925</name>
</gene>
<evidence type="ECO:0000313" key="2">
    <source>
        <dbReference type="Proteomes" id="UP001160499"/>
    </source>
</evidence>
<proteinExistence type="predicted"/>
<dbReference type="Proteomes" id="UP001160499">
    <property type="component" value="Unassembled WGS sequence"/>
</dbReference>